<comment type="caution">
    <text evidence="2">The sequence shown here is derived from an EMBL/GenBank/DDBJ whole genome shotgun (WGS) entry which is preliminary data.</text>
</comment>
<keyword evidence="1" id="KW-1133">Transmembrane helix</keyword>
<proteinExistence type="predicted"/>
<gene>
    <name evidence="2" type="ORF">KP79_PYT11399</name>
</gene>
<evidence type="ECO:0000313" key="3">
    <source>
        <dbReference type="Proteomes" id="UP000242188"/>
    </source>
</evidence>
<evidence type="ECO:0000256" key="1">
    <source>
        <dbReference type="SAM" id="Phobius"/>
    </source>
</evidence>
<feature type="transmembrane region" description="Helical" evidence="1">
    <location>
        <begin position="591"/>
        <end position="612"/>
    </location>
</feature>
<keyword evidence="1" id="KW-0472">Membrane</keyword>
<dbReference type="PANTHER" id="PTHR35170">
    <property type="entry name" value="PROTEIN DD3-3"/>
    <property type="match status" value="1"/>
</dbReference>
<protein>
    <submittedName>
        <fullName evidence="2">Protein DD3-3</fullName>
    </submittedName>
</protein>
<dbReference type="OrthoDB" id="167398at2759"/>
<dbReference type="EMBL" id="NEDP02076723">
    <property type="protein sequence ID" value="OWF35520.1"/>
    <property type="molecule type" value="Genomic_DNA"/>
</dbReference>
<name>A0A210PGA4_MIZYE</name>
<keyword evidence="3" id="KW-1185">Reference proteome</keyword>
<dbReference type="InterPro" id="IPR053320">
    <property type="entry name" value="Protein_DD3-3_O-glyco"/>
</dbReference>
<accession>A0A210PGA4</accession>
<reference evidence="2 3" key="1">
    <citation type="journal article" date="2017" name="Nat. Ecol. Evol.">
        <title>Scallop genome provides insights into evolution of bilaterian karyotype and development.</title>
        <authorList>
            <person name="Wang S."/>
            <person name="Zhang J."/>
            <person name="Jiao W."/>
            <person name="Li J."/>
            <person name="Xun X."/>
            <person name="Sun Y."/>
            <person name="Guo X."/>
            <person name="Huan P."/>
            <person name="Dong B."/>
            <person name="Zhang L."/>
            <person name="Hu X."/>
            <person name="Sun X."/>
            <person name="Wang J."/>
            <person name="Zhao C."/>
            <person name="Wang Y."/>
            <person name="Wang D."/>
            <person name="Huang X."/>
            <person name="Wang R."/>
            <person name="Lv J."/>
            <person name="Li Y."/>
            <person name="Zhang Z."/>
            <person name="Liu B."/>
            <person name="Lu W."/>
            <person name="Hui Y."/>
            <person name="Liang J."/>
            <person name="Zhou Z."/>
            <person name="Hou R."/>
            <person name="Li X."/>
            <person name="Liu Y."/>
            <person name="Li H."/>
            <person name="Ning X."/>
            <person name="Lin Y."/>
            <person name="Zhao L."/>
            <person name="Xing Q."/>
            <person name="Dou J."/>
            <person name="Li Y."/>
            <person name="Mao J."/>
            <person name="Guo H."/>
            <person name="Dou H."/>
            <person name="Li T."/>
            <person name="Mu C."/>
            <person name="Jiang W."/>
            <person name="Fu Q."/>
            <person name="Fu X."/>
            <person name="Miao Y."/>
            <person name="Liu J."/>
            <person name="Yu Q."/>
            <person name="Li R."/>
            <person name="Liao H."/>
            <person name="Li X."/>
            <person name="Kong Y."/>
            <person name="Jiang Z."/>
            <person name="Chourrout D."/>
            <person name="Li R."/>
            <person name="Bao Z."/>
        </authorList>
    </citation>
    <scope>NUCLEOTIDE SEQUENCE [LARGE SCALE GENOMIC DNA]</scope>
    <source>
        <strain evidence="2 3">PY_sf001</strain>
    </source>
</reference>
<dbReference type="PANTHER" id="PTHR35170:SF1">
    <property type="entry name" value="PROTEIN DD3-3"/>
    <property type="match status" value="1"/>
</dbReference>
<sequence length="637" mass="72458">MNEDIHHYSNCRMRQRNKGLFTADQNLKQRNRQYAVNTRQNPNGNRRGYECPEERDYYPYWHPSPWKDVVVMTNNVSRCVYYQRESENVKSRWACQLPQELILKKYKAFTIPNNKQDCEEFTYPSGDPNGVRGIWKEFSSHGLSPPDCRETEFSRDNHLGNGLGGHPNVYNWTIPNVNHENCVLRMRYNISTNDYDPWNTTSANNSPNLAPKYGFASQTVADARGYVFEEYPDVKVFDDADFTLELAINTAQYGRTFQDRSHSFAIRKRPAGYDGTRIHNLNVRGKRGNIVQVYPSVEYDFVPNNLELSSGEAVHIQWTGSNTNNPNNEGNGLARTDRNNIVQLRPRNFPEGNGVQFGPGRVFGHYGNNYPDHLTNSSFLGMSRTDLGHLAMNSPGQFGGELSQLDDAGPYFDHGLRMVTQTGTYHYMCTRNNDFSNRDQKGRVTVYPYSVLFSSIGWTGGQITLPAGKAAVNIEQGAFTGLQKLRLTEWTRTQGENRLSSTGHTIQYGDEYASDFLLLSPEYQLTDDAQKITVTMMVDEDAYNPEAYRSSEDALGTWVKVDANIEGERLTLKTNRGGVFVVRSHSNYGPIIGIVVACVAVVIIIVGLVIYFKRNPERWIALKKSTKYMERSLQEKV</sequence>
<dbReference type="AlphaFoldDB" id="A0A210PGA4"/>
<dbReference type="Proteomes" id="UP000242188">
    <property type="component" value="Unassembled WGS sequence"/>
</dbReference>
<keyword evidence="1" id="KW-0812">Transmembrane</keyword>
<dbReference type="STRING" id="6573.A0A210PGA4"/>
<organism evidence="2 3">
    <name type="scientific">Mizuhopecten yessoensis</name>
    <name type="common">Japanese scallop</name>
    <name type="synonym">Patinopecten yessoensis</name>
    <dbReference type="NCBI Taxonomy" id="6573"/>
    <lineage>
        <taxon>Eukaryota</taxon>
        <taxon>Metazoa</taxon>
        <taxon>Spiralia</taxon>
        <taxon>Lophotrochozoa</taxon>
        <taxon>Mollusca</taxon>
        <taxon>Bivalvia</taxon>
        <taxon>Autobranchia</taxon>
        <taxon>Pteriomorphia</taxon>
        <taxon>Pectinida</taxon>
        <taxon>Pectinoidea</taxon>
        <taxon>Pectinidae</taxon>
        <taxon>Mizuhopecten</taxon>
    </lineage>
</organism>
<evidence type="ECO:0000313" key="2">
    <source>
        <dbReference type="EMBL" id="OWF35520.1"/>
    </source>
</evidence>